<evidence type="ECO:0000256" key="1">
    <source>
        <dbReference type="ARBA" id="ARBA00010641"/>
    </source>
</evidence>
<dbReference type="InterPro" id="IPR013249">
    <property type="entry name" value="RNA_pol_sigma70_r4_t2"/>
</dbReference>
<feature type="domain" description="RNA polymerase sigma factor 70 region 4 type 2" evidence="7">
    <location>
        <begin position="163"/>
        <end position="210"/>
    </location>
</feature>
<reference evidence="8 9" key="1">
    <citation type="submission" date="2017-05" db="EMBL/GenBank/DDBJ databases">
        <title>Streptomyces alboflavus Genome sequencing and assembly.</title>
        <authorList>
            <person name="Wang Y."/>
            <person name="Du B."/>
            <person name="Ding Y."/>
            <person name="Liu H."/>
            <person name="Hou Q."/>
            <person name="Liu K."/>
            <person name="Wang C."/>
            <person name="Yao L."/>
        </authorList>
    </citation>
    <scope>NUCLEOTIDE SEQUENCE [LARGE SCALE GENOMIC DNA]</scope>
    <source>
        <strain evidence="8 9">MDJK44</strain>
    </source>
</reference>
<dbReference type="AlphaFoldDB" id="A0A1Z1WHP9"/>
<name>A0A1Z1WHP9_9ACTN</name>
<dbReference type="GO" id="GO:0003677">
    <property type="term" value="F:DNA binding"/>
    <property type="evidence" value="ECO:0007669"/>
    <property type="project" value="InterPro"/>
</dbReference>
<dbReference type="Pfam" id="PF04542">
    <property type="entry name" value="Sigma70_r2"/>
    <property type="match status" value="1"/>
</dbReference>
<dbReference type="PANTHER" id="PTHR43133">
    <property type="entry name" value="RNA POLYMERASE ECF-TYPE SIGMA FACTO"/>
    <property type="match status" value="1"/>
</dbReference>
<dbReference type="Gene3D" id="1.10.10.10">
    <property type="entry name" value="Winged helix-like DNA-binding domain superfamily/Winged helix DNA-binding domain"/>
    <property type="match status" value="1"/>
</dbReference>
<dbReference type="Proteomes" id="UP000195880">
    <property type="component" value="Chromosome"/>
</dbReference>
<keyword evidence="4" id="KW-0804">Transcription</keyword>
<evidence type="ECO:0000313" key="8">
    <source>
        <dbReference type="EMBL" id="ARX85963.1"/>
    </source>
</evidence>
<dbReference type="SUPFAM" id="SSF88659">
    <property type="entry name" value="Sigma3 and sigma4 domains of RNA polymerase sigma factors"/>
    <property type="match status" value="1"/>
</dbReference>
<feature type="compositionally biased region" description="Basic and acidic residues" evidence="5">
    <location>
        <begin position="7"/>
        <end position="19"/>
    </location>
</feature>
<evidence type="ECO:0000259" key="6">
    <source>
        <dbReference type="Pfam" id="PF04542"/>
    </source>
</evidence>
<evidence type="ECO:0000256" key="5">
    <source>
        <dbReference type="SAM" id="MobiDB-lite"/>
    </source>
</evidence>
<dbReference type="InterPro" id="IPR013325">
    <property type="entry name" value="RNA_pol_sigma_r2"/>
</dbReference>
<keyword evidence="2" id="KW-0805">Transcription regulation</keyword>
<dbReference type="InterPro" id="IPR039425">
    <property type="entry name" value="RNA_pol_sigma-70-like"/>
</dbReference>
<proteinExistence type="inferred from homology"/>
<evidence type="ECO:0000256" key="3">
    <source>
        <dbReference type="ARBA" id="ARBA00023082"/>
    </source>
</evidence>
<dbReference type="InterPro" id="IPR036388">
    <property type="entry name" value="WH-like_DNA-bd_sf"/>
</dbReference>
<evidence type="ECO:0008006" key="10">
    <source>
        <dbReference type="Google" id="ProtNLM"/>
    </source>
</evidence>
<dbReference type="EMBL" id="CP021748">
    <property type="protein sequence ID" value="ARX85963.1"/>
    <property type="molecule type" value="Genomic_DNA"/>
</dbReference>
<dbReference type="KEGG" id="salf:SMD44_05432"/>
<dbReference type="STRING" id="67267.GCA_000716675_08005"/>
<gene>
    <name evidence="8" type="ORF">SMD44_05432</name>
</gene>
<dbReference type="GO" id="GO:0016987">
    <property type="term" value="F:sigma factor activity"/>
    <property type="evidence" value="ECO:0007669"/>
    <property type="project" value="UniProtKB-KW"/>
</dbReference>
<dbReference type="InterPro" id="IPR014284">
    <property type="entry name" value="RNA_pol_sigma-70_dom"/>
</dbReference>
<feature type="domain" description="RNA polymerase sigma-70 region 2" evidence="6">
    <location>
        <begin position="65"/>
        <end position="125"/>
    </location>
</feature>
<dbReference type="eggNOG" id="COG1595">
    <property type="taxonomic scope" value="Bacteria"/>
</dbReference>
<evidence type="ECO:0000256" key="4">
    <source>
        <dbReference type="ARBA" id="ARBA00023163"/>
    </source>
</evidence>
<comment type="similarity">
    <text evidence="1">Belongs to the sigma-70 factor family. ECF subfamily.</text>
</comment>
<keyword evidence="9" id="KW-1185">Reference proteome</keyword>
<dbReference type="RefSeq" id="WP_380893563.1">
    <property type="nucleotide sequence ID" value="NZ_CP021748.1"/>
</dbReference>
<keyword evidence="3" id="KW-0731">Sigma factor</keyword>
<feature type="region of interest" description="Disordered" evidence="5">
    <location>
        <begin position="1"/>
        <end position="37"/>
    </location>
</feature>
<evidence type="ECO:0000313" key="9">
    <source>
        <dbReference type="Proteomes" id="UP000195880"/>
    </source>
</evidence>
<evidence type="ECO:0000259" key="7">
    <source>
        <dbReference type="Pfam" id="PF08281"/>
    </source>
</evidence>
<feature type="region of interest" description="Disordered" evidence="5">
    <location>
        <begin position="215"/>
        <end position="258"/>
    </location>
</feature>
<dbReference type="Pfam" id="PF08281">
    <property type="entry name" value="Sigma70_r4_2"/>
    <property type="match status" value="1"/>
</dbReference>
<dbReference type="InterPro" id="IPR013324">
    <property type="entry name" value="RNA_pol_sigma_r3/r4-like"/>
</dbReference>
<protein>
    <recommendedName>
        <fullName evidence="10">RNA polymerase sigma24 factor</fullName>
    </recommendedName>
</protein>
<dbReference type="SUPFAM" id="SSF88946">
    <property type="entry name" value="Sigma2 domain of RNA polymerase sigma factors"/>
    <property type="match status" value="1"/>
</dbReference>
<accession>A0A1Z1WHP9</accession>
<dbReference type="PANTHER" id="PTHR43133:SF66">
    <property type="entry name" value="ECF RNA POLYMERASE SIGMA FACTOR SIGK"/>
    <property type="match status" value="1"/>
</dbReference>
<dbReference type="Gene3D" id="1.10.1740.10">
    <property type="match status" value="1"/>
</dbReference>
<feature type="compositionally biased region" description="Gly residues" evidence="5">
    <location>
        <begin position="226"/>
        <end position="237"/>
    </location>
</feature>
<evidence type="ECO:0000256" key="2">
    <source>
        <dbReference type="ARBA" id="ARBA00023015"/>
    </source>
</evidence>
<dbReference type="InterPro" id="IPR007627">
    <property type="entry name" value="RNA_pol_sigma70_r2"/>
</dbReference>
<organism evidence="8 9">
    <name type="scientific">Streptomyces alboflavus</name>
    <dbReference type="NCBI Taxonomy" id="67267"/>
    <lineage>
        <taxon>Bacteria</taxon>
        <taxon>Bacillati</taxon>
        <taxon>Actinomycetota</taxon>
        <taxon>Actinomycetes</taxon>
        <taxon>Kitasatosporales</taxon>
        <taxon>Streptomycetaceae</taxon>
        <taxon>Streptomyces</taxon>
    </lineage>
</organism>
<dbReference type="NCBIfam" id="TIGR02937">
    <property type="entry name" value="sigma70-ECF"/>
    <property type="match status" value="1"/>
</dbReference>
<dbReference type="GO" id="GO:0006352">
    <property type="term" value="P:DNA-templated transcription initiation"/>
    <property type="evidence" value="ECO:0007669"/>
    <property type="project" value="InterPro"/>
</dbReference>
<sequence>MGAGGDQQREDRQPEDRGAEGAGRQGRKSAGSEGRTRIGDAALTRALAAAKEGDEAAFAAVYQWVHPGLLGYVRGIVGDESEDVASEAWLQIARDLHRFTGDGGDFRRWAAVIARNRARDHVRRRLSRPRLSLTDGDALDVPAARDTADEVLEALSTDDALGLVAGLPPDQGRAVYLGVVMGMDGPSAAQVLGKRPGAVRMALHRGLRRLRAQLTGEVRRERRGGSGRGSSGGGPDPGRGHCPRGPHGVSSGGRPHGWAATAVPVLPLAAPWARVFGGQVSRR</sequence>